<dbReference type="EMBL" id="BNDW01000040">
    <property type="protein sequence ID" value="GHI23905.1"/>
    <property type="molecule type" value="Genomic_DNA"/>
</dbReference>
<dbReference type="PANTHER" id="PTHR21666">
    <property type="entry name" value="PEPTIDASE-RELATED"/>
    <property type="match status" value="1"/>
</dbReference>
<feature type="compositionally biased region" description="Low complexity" evidence="1">
    <location>
        <begin position="29"/>
        <end position="42"/>
    </location>
</feature>
<dbReference type="InterPro" id="IPR050570">
    <property type="entry name" value="Cell_wall_metabolism_enzyme"/>
</dbReference>
<name>A0ABQ3PFW3_9ACTN</name>
<keyword evidence="4" id="KW-1185">Reference proteome</keyword>
<dbReference type="PANTHER" id="PTHR21666:SF270">
    <property type="entry name" value="MUREIN HYDROLASE ACTIVATOR ENVC"/>
    <property type="match status" value="1"/>
</dbReference>
<dbReference type="InterPro" id="IPR011055">
    <property type="entry name" value="Dup_hybrid_motif"/>
</dbReference>
<dbReference type="Gene3D" id="2.70.70.10">
    <property type="entry name" value="Glucose Permease (Domain IIA)"/>
    <property type="match status" value="1"/>
</dbReference>
<feature type="region of interest" description="Disordered" evidence="1">
    <location>
        <begin position="29"/>
        <end position="80"/>
    </location>
</feature>
<feature type="compositionally biased region" description="Basic and acidic residues" evidence="1">
    <location>
        <begin position="60"/>
        <end position="75"/>
    </location>
</feature>
<dbReference type="CDD" id="cd12797">
    <property type="entry name" value="M23_peptidase"/>
    <property type="match status" value="1"/>
</dbReference>
<protein>
    <recommendedName>
        <fullName evidence="2">M23ase beta-sheet core domain-containing protein</fullName>
    </recommendedName>
</protein>
<sequence length="491" mass="52660">MGLARHLTPPSGAGLPLIVMRLDGWSSDAAPAPRARSGAPPGYTGACVSARGVPVPSRPGPHDWKSTMAEHDPRNRTGRSPLRRGLVTAVLAVGMLTASTASGYGTDTAGPASGPQFTPLTAAVMTEPTPFPATDGRTHLSYELLTTSALPSSTRVRLDRVEVRDARTHRVVGSLSGRALADAANPVGDPLPGADGYTPAPPGPTPTVIPGSQQWVIWIDLALDRDRRVPKVLEHHLSGAVLTASGPSPFEETVQVTPTGRTAPLNLNAPVRPGTWYSSESCCGNTHHRRGLAPINGRFDVPQRFAIDWYRVGERGRTWEGDPALLTSYLSYRQPVVAAAGGRVVEVRDGIPDNTPPVSPPIPPIDETVGNHVTVEVAPGRYLLYAHLEPGSLKVREGDHVEPGRVLGRIGNSGNSTTPHLHFQVMTTPEFFPTDSPPFTFREFRVVGHVEPRIWDDNLGLQPTGVLPISPSPYDGPHRARYPLDREVLEF</sequence>
<organism evidence="3 4">
    <name type="scientific">Streptomyces hydrogenans</name>
    <dbReference type="NCBI Taxonomy" id="1873719"/>
    <lineage>
        <taxon>Bacteria</taxon>
        <taxon>Bacillati</taxon>
        <taxon>Actinomycetota</taxon>
        <taxon>Actinomycetes</taxon>
        <taxon>Kitasatosporales</taxon>
        <taxon>Streptomycetaceae</taxon>
        <taxon>Streptomyces</taxon>
    </lineage>
</organism>
<comment type="caution">
    <text evidence="3">The sequence shown here is derived from an EMBL/GenBank/DDBJ whole genome shotgun (WGS) entry which is preliminary data.</text>
</comment>
<evidence type="ECO:0000313" key="3">
    <source>
        <dbReference type="EMBL" id="GHI23905.1"/>
    </source>
</evidence>
<evidence type="ECO:0000256" key="1">
    <source>
        <dbReference type="SAM" id="MobiDB-lite"/>
    </source>
</evidence>
<proteinExistence type="predicted"/>
<gene>
    <name evidence="3" type="ORF">Shyd_52760</name>
</gene>
<evidence type="ECO:0000313" key="4">
    <source>
        <dbReference type="Proteomes" id="UP001052739"/>
    </source>
</evidence>
<dbReference type="Proteomes" id="UP001052739">
    <property type="component" value="Unassembled WGS sequence"/>
</dbReference>
<feature type="domain" description="M23ase beta-sheet core" evidence="2">
    <location>
        <begin position="333"/>
        <end position="427"/>
    </location>
</feature>
<dbReference type="InterPro" id="IPR016047">
    <property type="entry name" value="M23ase_b-sheet_dom"/>
</dbReference>
<dbReference type="Pfam" id="PF01551">
    <property type="entry name" value="Peptidase_M23"/>
    <property type="match status" value="1"/>
</dbReference>
<dbReference type="SUPFAM" id="SSF51261">
    <property type="entry name" value="Duplicated hybrid motif"/>
    <property type="match status" value="1"/>
</dbReference>
<accession>A0ABQ3PFW3</accession>
<feature type="region of interest" description="Disordered" evidence="1">
    <location>
        <begin position="181"/>
        <end position="208"/>
    </location>
</feature>
<evidence type="ECO:0000259" key="2">
    <source>
        <dbReference type="Pfam" id="PF01551"/>
    </source>
</evidence>
<reference evidence="3" key="1">
    <citation type="submission" date="2024-05" db="EMBL/GenBank/DDBJ databases">
        <title>Whole genome shotgun sequence of Streptomyces hydrogenans NBRC 13475.</title>
        <authorList>
            <person name="Komaki H."/>
            <person name="Tamura T."/>
        </authorList>
    </citation>
    <scope>NUCLEOTIDE SEQUENCE</scope>
    <source>
        <strain evidence="3">NBRC 13475</strain>
    </source>
</reference>